<dbReference type="AlphaFoldDB" id="A0A4Q2UVV9"/>
<reference evidence="2 3" key="1">
    <citation type="submission" date="2016-12" db="EMBL/GenBank/DDBJ databases">
        <title>Draft genome sequence of Fusarium oxysporum causing rot on Narcissus.</title>
        <authorList>
            <person name="Armitage A.D."/>
            <person name="Taylor A."/>
            <person name="Clarkson J.P."/>
            <person name="Harrison R.J."/>
            <person name="Jackson A.C."/>
        </authorList>
    </citation>
    <scope>NUCLEOTIDE SEQUENCE [LARGE SCALE GENOMIC DNA]</scope>
    <source>
        <strain evidence="2 3">N139</strain>
    </source>
</reference>
<gene>
    <name evidence="2" type="ORF">BFJ63_vAg18676</name>
</gene>
<feature type="compositionally biased region" description="Polar residues" evidence="1">
    <location>
        <begin position="152"/>
        <end position="162"/>
    </location>
</feature>
<dbReference type="EMBL" id="MQTW01001135">
    <property type="protein sequence ID" value="RYC78451.1"/>
    <property type="molecule type" value="Genomic_DNA"/>
</dbReference>
<proteinExistence type="predicted"/>
<evidence type="ECO:0000256" key="1">
    <source>
        <dbReference type="SAM" id="MobiDB-lite"/>
    </source>
</evidence>
<organism evidence="2 3">
    <name type="scientific">Fusarium oxysporum f. sp. narcissi</name>
    <dbReference type="NCBI Taxonomy" id="451672"/>
    <lineage>
        <taxon>Eukaryota</taxon>
        <taxon>Fungi</taxon>
        <taxon>Dikarya</taxon>
        <taxon>Ascomycota</taxon>
        <taxon>Pezizomycotina</taxon>
        <taxon>Sordariomycetes</taxon>
        <taxon>Hypocreomycetidae</taxon>
        <taxon>Hypocreales</taxon>
        <taxon>Nectriaceae</taxon>
        <taxon>Fusarium</taxon>
        <taxon>Fusarium oxysporum species complex</taxon>
    </lineage>
</organism>
<evidence type="ECO:0000313" key="3">
    <source>
        <dbReference type="Proteomes" id="UP000290540"/>
    </source>
</evidence>
<name>A0A4Q2UVV9_FUSOX</name>
<evidence type="ECO:0000313" key="2">
    <source>
        <dbReference type="EMBL" id="RYC78451.1"/>
    </source>
</evidence>
<dbReference type="Proteomes" id="UP000290540">
    <property type="component" value="Unassembled WGS sequence"/>
</dbReference>
<comment type="caution">
    <text evidence="2">The sequence shown here is derived from an EMBL/GenBank/DDBJ whole genome shotgun (WGS) entry which is preliminary data.</text>
</comment>
<sequence>MNEHGKCKDPNEGTAGCLIWSVLQNAGLERTGIERAIGVDPEWEQAIWELSSRQDRLGCSRSGRRKGDTKEQEIWIAKEEVARSWMGILKRDNEGMVKSRGISAKLGKYCKQLPQPASFWYQCVVLVESTEAFVKDAEKRHHVPKRSLKSAGGSSQFRRPPK</sequence>
<accession>A0A4Q2UVV9</accession>
<protein>
    <submittedName>
        <fullName evidence="2">Uncharacterized protein</fullName>
    </submittedName>
</protein>
<feature type="region of interest" description="Disordered" evidence="1">
    <location>
        <begin position="138"/>
        <end position="162"/>
    </location>
</feature>